<gene>
    <name evidence="2" type="ORF">TGFOU_464917</name>
</gene>
<sequence>SAELNKEVIVNVDGQNTRKHPCKAWHSRRSRPAFFPPVTVELRCRTVKRAEADSSPGRKKLSKLRDGVSLSLQFMSLSSCLGRSDLRAREPQPEERAFSPVPLPH</sequence>
<dbReference type="VEuPathDB" id="ToxoDB:TGFOU_464917"/>
<accession>A0A086K654</accession>
<evidence type="ECO:0000313" key="2">
    <source>
        <dbReference type="EMBL" id="KFG39872.1"/>
    </source>
</evidence>
<dbReference type="Proteomes" id="UP000028838">
    <property type="component" value="Unassembled WGS sequence"/>
</dbReference>
<feature type="non-terminal residue" evidence="2">
    <location>
        <position position="1"/>
    </location>
</feature>
<proteinExistence type="predicted"/>
<protein>
    <submittedName>
        <fullName evidence="2">Uncharacterized protein</fullName>
    </submittedName>
</protein>
<name>A0A086K654_TOXGO</name>
<dbReference type="EMBL" id="AEYH02002371">
    <property type="protein sequence ID" value="KFG39872.1"/>
    <property type="molecule type" value="Genomic_DNA"/>
</dbReference>
<evidence type="ECO:0000256" key="1">
    <source>
        <dbReference type="SAM" id="MobiDB-lite"/>
    </source>
</evidence>
<feature type="compositionally biased region" description="Basic and acidic residues" evidence="1">
    <location>
        <begin position="84"/>
        <end position="97"/>
    </location>
</feature>
<dbReference type="AlphaFoldDB" id="A0A086K654"/>
<comment type="caution">
    <text evidence="2">The sequence shown here is derived from an EMBL/GenBank/DDBJ whole genome shotgun (WGS) entry which is preliminary data.</text>
</comment>
<evidence type="ECO:0000313" key="3">
    <source>
        <dbReference type="Proteomes" id="UP000028838"/>
    </source>
</evidence>
<organism evidence="2 3">
    <name type="scientific">Toxoplasma gondii FOU</name>
    <dbReference type="NCBI Taxonomy" id="943167"/>
    <lineage>
        <taxon>Eukaryota</taxon>
        <taxon>Sar</taxon>
        <taxon>Alveolata</taxon>
        <taxon>Apicomplexa</taxon>
        <taxon>Conoidasida</taxon>
        <taxon>Coccidia</taxon>
        <taxon>Eucoccidiorida</taxon>
        <taxon>Eimeriorina</taxon>
        <taxon>Sarcocystidae</taxon>
        <taxon>Toxoplasma</taxon>
    </lineage>
</organism>
<reference evidence="2 3" key="1">
    <citation type="submission" date="2014-07" db="EMBL/GenBank/DDBJ databases">
        <authorList>
            <person name="Sibley D."/>
            <person name="Venepally P."/>
            <person name="Karamycheva S."/>
            <person name="Hadjithomas M."/>
            <person name="Khan A."/>
            <person name="Brunk B."/>
            <person name="Roos D."/>
            <person name="Caler E."/>
            <person name="Lorenzi H."/>
        </authorList>
    </citation>
    <scope>NUCLEOTIDE SEQUENCE [LARGE SCALE GENOMIC DNA]</scope>
    <source>
        <strain evidence="2 3">FOU</strain>
    </source>
</reference>
<feature type="region of interest" description="Disordered" evidence="1">
    <location>
        <begin position="83"/>
        <end position="105"/>
    </location>
</feature>